<proteinExistence type="predicted"/>
<feature type="region of interest" description="Disordered" evidence="1">
    <location>
        <begin position="1"/>
        <end position="69"/>
    </location>
</feature>
<comment type="caution">
    <text evidence="2">The sequence shown here is derived from an EMBL/GenBank/DDBJ whole genome shotgun (WGS) entry which is preliminary data.</text>
</comment>
<feature type="compositionally biased region" description="Basic residues" evidence="1">
    <location>
        <begin position="29"/>
        <end position="58"/>
    </location>
</feature>
<protein>
    <submittedName>
        <fullName evidence="2">Uncharacterized protein</fullName>
    </submittedName>
</protein>
<dbReference type="EMBL" id="LAZR01070416">
    <property type="protein sequence ID" value="KKK41222.1"/>
    <property type="molecule type" value="Genomic_DNA"/>
</dbReference>
<sequence>MWGKHDKSLQMPSLRETKQHKILWPSTLQRRHNHNRKTKPRQRQRIRGNQRVQPHWRRPPPWATWHDHRSRRHPLRHALRRHRRGTRTPRTRFHNRRLGRNISILKNRWPARSCKGINTPSPASGSLLILKNMKGYITNLYYLRHYRAYMRHQRTRRIDHGWTP</sequence>
<evidence type="ECO:0000256" key="1">
    <source>
        <dbReference type="SAM" id="MobiDB-lite"/>
    </source>
</evidence>
<evidence type="ECO:0000313" key="2">
    <source>
        <dbReference type="EMBL" id="KKK41222.1"/>
    </source>
</evidence>
<organism evidence="2">
    <name type="scientific">marine sediment metagenome</name>
    <dbReference type="NCBI Taxonomy" id="412755"/>
    <lineage>
        <taxon>unclassified sequences</taxon>
        <taxon>metagenomes</taxon>
        <taxon>ecological metagenomes</taxon>
    </lineage>
</organism>
<name>A0A0F8V9W3_9ZZZZ</name>
<gene>
    <name evidence="2" type="ORF">LCGC14_2780880</name>
</gene>
<accession>A0A0F8V9W3</accession>
<reference evidence="2" key="1">
    <citation type="journal article" date="2015" name="Nature">
        <title>Complex archaea that bridge the gap between prokaryotes and eukaryotes.</title>
        <authorList>
            <person name="Spang A."/>
            <person name="Saw J.H."/>
            <person name="Jorgensen S.L."/>
            <person name="Zaremba-Niedzwiedzka K."/>
            <person name="Martijn J."/>
            <person name="Lind A.E."/>
            <person name="van Eijk R."/>
            <person name="Schleper C."/>
            <person name="Guy L."/>
            <person name="Ettema T.J."/>
        </authorList>
    </citation>
    <scope>NUCLEOTIDE SEQUENCE</scope>
</reference>
<dbReference type="AlphaFoldDB" id="A0A0F8V9W3"/>